<comment type="caution">
    <text evidence="6">The sequence shown here is derived from an EMBL/GenBank/DDBJ whole genome shotgun (WGS) entry which is preliminary data.</text>
</comment>
<keyword evidence="6" id="KW-0282">Flagellum</keyword>
<dbReference type="PANTHER" id="PTHR36307:SF1">
    <property type="entry name" value="FLAGELLA BASAL BODY P-RING FORMATION PROTEIN FLGA"/>
    <property type="match status" value="1"/>
</dbReference>
<evidence type="ECO:0000256" key="2">
    <source>
        <dbReference type="ARBA" id="ARBA00022729"/>
    </source>
</evidence>
<dbReference type="CDD" id="cd11614">
    <property type="entry name" value="SAF_CpaB_FlgA_like"/>
    <property type="match status" value="1"/>
</dbReference>
<comment type="subcellular location">
    <subcellularLocation>
        <location evidence="1 4">Periplasm</location>
    </subcellularLocation>
</comment>
<protein>
    <recommendedName>
        <fullName evidence="4">Flagella basal body P-ring formation protein FlgA</fullName>
    </recommendedName>
</protein>
<feature type="domain" description="SAF" evidence="5">
    <location>
        <begin position="117"/>
        <end position="179"/>
    </location>
</feature>
<keyword evidence="7" id="KW-1185">Reference proteome</keyword>
<dbReference type="RefSeq" id="WP_210800982.1">
    <property type="nucleotide sequence ID" value="NZ_JAGQDE010000003.1"/>
</dbReference>
<dbReference type="SMART" id="SM00858">
    <property type="entry name" value="SAF"/>
    <property type="match status" value="1"/>
</dbReference>
<keyword evidence="3 4" id="KW-0574">Periplasm</keyword>
<keyword evidence="2 4" id="KW-0732">Signal</keyword>
<dbReference type="PANTHER" id="PTHR36307">
    <property type="entry name" value="FLAGELLA BASAL BODY P-RING FORMATION PROTEIN FLGA"/>
    <property type="match status" value="1"/>
</dbReference>
<dbReference type="InterPro" id="IPR013974">
    <property type="entry name" value="SAF"/>
</dbReference>
<evidence type="ECO:0000313" key="6">
    <source>
        <dbReference type="EMBL" id="MBQ0958476.1"/>
    </source>
</evidence>
<dbReference type="Gene3D" id="2.30.30.760">
    <property type="match status" value="1"/>
</dbReference>
<evidence type="ECO:0000256" key="1">
    <source>
        <dbReference type="ARBA" id="ARBA00004418"/>
    </source>
</evidence>
<dbReference type="EMBL" id="JAGQDE010000003">
    <property type="protein sequence ID" value="MBQ0958476.1"/>
    <property type="molecule type" value="Genomic_DNA"/>
</dbReference>
<dbReference type="AlphaFoldDB" id="A0A940YI07"/>
<feature type="chain" id="PRO_5038164355" description="Flagella basal body P-ring formation protein FlgA" evidence="4">
    <location>
        <begin position="29"/>
        <end position="241"/>
    </location>
</feature>
<dbReference type="Pfam" id="PF17656">
    <property type="entry name" value="ChapFlgA_N"/>
    <property type="match status" value="1"/>
</dbReference>
<dbReference type="NCBIfam" id="TIGR03170">
    <property type="entry name" value="flgA_cterm"/>
    <property type="match status" value="1"/>
</dbReference>
<keyword evidence="4" id="KW-1005">Bacterial flagellum biogenesis</keyword>
<reference evidence="6" key="1">
    <citation type="submission" date="2021-04" db="EMBL/GenBank/DDBJ databases">
        <title>The genome sequence of Ideonella sp. 4Y11.</title>
        <authorList>
            <person name="Liu Y."/>
        </authorList>
    </citation>
    <scope>NUCLEOTIDE SEQUENCE</scope>
    <source>
        <strain evidence="6">4Y11</strain>
    </source>
</reference>
<comment type="function">
    <text evidence="4">Involved in the assembly process of the P-ring formation. It may associate with FlgF on the rod constituting a structure essential for the P-ring assembly or may act as a modulator protein for the P-ring assembly.</text>
</comment>
<dbReference type="GO" id="GO:0044780">
    <property type="term" value="P:bacterial-type flagellum assembly"/>
    <property type="evidence" value="ECO:0007669"/>
    <property type="project" value="InterPro"/>
</dbReference>
<dbReference type="InterPro" id="IPR041231">
    <property type="entry name" value="FlgA_N"/>
</dbReference>
<keyword evidence="6" id="KW-0966">Cell projection</keyword>
<dbReference type="InterPro" id="IPR039246">
    <property type="entry name" value="Flagellar_FlgA"/>
</dbReference>
<name>A0A940YI07_9BURK</name>
<accession>A0A940YI07</accession>
<evidence type="ECO:0000259" key="5">
    <source>
        <dbReference type="SMART" id="SM00858"/>
    </source>
</evidence>
<organism evidence="6 7">
    <name type="scientific">Ideonella aquatica</name>
    <dbReference type="NCBI Taxonomy" id="2824119"/>
    <lineage>
        <taxon>Bacteria</taxon>
        <taxon>Pseudomonadati</taxon>
        <taxon>Pseudomonadota</taxon>
        <taxon>Betaproteobacteria</taxon>
        <taxon>Burkholderiales</taxon>
        <taxon>Sphaerotilaceae</taxon>
        <taxon>Ideonella</taxon>
    </lineage>
</organism>
<dbReference type="Pfam" id="PF13144">
    <property type="entry name" value="ChapFlgA"/>
    <property type="match status" value="1"/>
</dbReference>
<keyword evidence="6" id="KW-0969">Cilium</keyword>
<dbReference type="Proteomes" id="UP000678374">
    <property type="component" value="Unassembled WGS sequence"/>
</dbReference>
<proteinExistence type="inferred from homology"/>
<dbReference type="GO" id="GO:0042597">
    <property type="term" value="C:periplasmic space"/>
    <property type="evidence" value="ECO:0007669"/>
    <property type="project" value="UniProtKB-SubCell"/>
</dbReference>
<sequence>MPLHLPAVRSRLAGGLAAALCVAAPAWAQATSEAGELLQRIDQLARDSARQATSPTARVEVEVGSLDPRLKLAPCRRIESYLPPGLPAWGRTRVGMRCVEGEKRWNVTLPVTVHVFIRALVLSSAGSAGQTLAAPQLTEAEVDLASGSSMPLLRPEALVGRVLARPLAAGSPVRASDLKARQWFAAGDNVRIVAVGPGWRIASEGQAVTPGVEGQTARVRTESGRLIQGRPVADRELEVML</sequence>
<evidence type="ECO:0000256" key="4">
    <source>
        <dbReference type="RuleBase" id="RU362063"/>
    </source>
</evidence>
<comment type="similarity">
    <text evidence="4">Belongs to the FlgA family.</text>
</comment>
<gene>
    <name evidence="6" type="primary">flgA</name>
    <name evidence="6" type="ORF">KAK06_05845</name>
</gene>
<dbReference type="InterPro" id="IPR017585">
    <property type="entry name" value="SAF_FlgA"/>
</dbReference>
<evidence type="ECO:0000256" key="3">
    <source>
        <dbReference type="ARBA" id="ARBA00022764"/>
    </source>
</evidence>
<evidence type="ECO:0000313" key="7">
    <source>
        <dbReference type="Proteomes" id="UP000678374"/>
    </source>
</evidence>
<feature type="signal peptide" evidence="4">
    <location>
        <begin position="1"/>
        <end position="28"/>
    </location>
</feature>